<proteinExistence type="predicted"/>
<dbReference type="Pfam" id="PF19670">
    <property type="entry name" value="DUF6173"/>
    <property type="match status" value="1"/>
</dbReference>
<protein>
    <submittedName>
        <fullName evidence="1">Uncharacterized protein</fullName>
    </submittedName>
</protein>
<reference evidence="1" key="1">
    <citation type="journal article" date="2021" name="Proc. Natl. Acad. Sci. U.S.A.">
        <title>A Catalog of Tens of Thousands of Viruses from Human Metagenomes Reveals Hidden Associations with Chronic Diseases.</title>
        <authorList>
            <person name="Tisza M.J."/>
            <person name="Buck C.B."/>
        </authorList>
    </citation>
    <scope>NUCLEOTIDE SEQUENCE</scope>
    <source>
        <strain evidence="1">CtmTa7</strain>
    </source>
</reference>
<sequence length="41" mass="4679">MYGKPLELIQHIQQLNFLLSVASKPEVEIPKRQIGFVGQID</sequence>
<dbReference type="InterPro" id="IPR046171">
    <property type="entry name" value="DUF6173"/>
</dbReference>
<evidence type="ECO:0000313" key="1">
    <source>
        <dbReference type="EMBL" id="DAE28838.1"/>
    </source>
</evidence>
<name>A0A8S5RBN9_9VIRU</name>
<organism evidence="1">
    <name type="scientific">virus sp. ctmTa7</name>
    <dbReference type="NCBI Taxonomy" id="2828255"/>
    <lineage>
        <taxon>Viruses</taxon>
    </lineage>
</organism>
<dbReference type="EMBL" id="BK059091">
    <property type="protein sequence ID" value="DAE28838.1"/>
    <property type="molecule type" value="Genomic_DNA"/>
</dbReference>
<accession>A0A8S5RBN9</accession>